<feature type="transmembrane region" description="Helical" evidence="6">
    <location>
        <begin position="64"/>
        <end position="82"/>
    </location>
</feature>
<dbReference type="InterPro" id="IPR051401">
    <property type="entry name" value="GtrA_CellWall_Glycosyl"/>
</dbReference>
<comment type="similarity">
    <text evidence="2">Belongs to the GtrA family.</text>
</comment>
<dbReference type="PANTHER" id="PTHR38459">
    <property type="entry name" value="PROPHAGE BACTOPRENOL-LINKED GLUCOSE TRANSLOCASE HOMOLOG"/>
    <property type="match status" value="1"/>
</dbReference>
<evidence type="ECO:0000259" key="7">
    <source>
        <dbReference type="Pfam" id="PF04138"/>
    </source>
</evidence>
<dbReference type="EMBL" id="MFNA01000019">
    <property type="protein sequence ID" value="OGG92221.1"/>
    <property type="molecule type" value="Genomic_DNA"/>
</dbReference>
<dbReference type="AlphaFoldDB" id="A0A1F6G282"/>
<keyword evidence="3 6" id="KW-0812">Transmembrane</keyword>
<feature type="domain" description="GtrA/DPMS transmembrane" evidence="7">
    <location>
        <begin position="34"/>
        <end position="152"/>
    </location>
</feature>
<dbReference type="PANTHER" id="PTHR38459:SF1">
    <property type="entry name" value="PROPHAGE BACTOPRENOL-LINKED GLUCOSE TRANSLOCASE HOMOLOG"/>
    <property type="match status" value="1"/>
</dbReference>
<dbReference type="GO" id="GO:0005886">
    <property type="term" value="C:plasma membrane"/>
    <property type="evidence" value="ECO:0007669"/>
    <property type="project" value="TreeGrafter"/>
</dbReference>
<evidence type="ECO:0000256" key="4">
    <source>
        <dbReference type="ARBA" id="ARBA00022989"/>
    </source>
</evidence>
<protein>
    <recommendedName>
        <fullName evidence="7">GtrA/DPMS transmembrane domain-containing protein</fullName>
    </recommendedName>
</protein>
<evidence type="ECO:0000313" key="8">
    <source>
        <dbReference type="EMBL" id="OGG92221.1"/>
    </source>
</evidence>
<sequence>MFKRYFNILYNKIADRIRQLSVVKRHPSTKEVIKYSIVGNFSNFIDLALYIFLTRAFHFWYDKYLLANALTIIIGSATRFFFHKKWTFRHDGGSFRRQYLRFIFVLIFSLIFNEILLFLIVEYLSVNDVLAKLITMGATTLVVYYTTKVWVFKKDNPFQRSEESVIKF</sequence>
<reference evidence="8 9" key="1">
    <citation type="journal article" date="2016" name="Nat. Commun.">
        <title>Thousands of microbial genomes shed light on interconnected biogeochemical processes in an aquifer system.</title>
        <authorList>
            <person name="Anantharaman K."/>
            <person name="Brown C.T."/>
            <person name="Hug L.A."/>
            <person name="Sharon I."/>
            <person name="Castelle C.J."/>
            <person name="Probst A.J."/>
            <person name="Thomas B.C."/>
            <person name="Singh A."/>
            <person name="Wilkins M.J."/>
            <person name="Karaoz U."/>
            <person name="Brodie E.L."/>
            <person name="Williams K.H."/>
            <person name="Hubbard S.S."/>
            <person name="Banfield J.F."/>
        </authorList>
    </citation>
    <scope>NUCLEOTIDE SEQUENCE [LARGE SCALE GENOMIC DNA]</scope>
</reference>
<organism evidence="8 9">
    <name type="scientific">Candidatus Kuenenbacteria bacterium RIFCSPLOWO2_12_FULL_42_13</name>
    <dbReference type="NCBI Taxonomy" id="1798565"/>
    <lineage>
        <taxon>Bacteria</taxon>
        <taxon>Candidatus Kueneniibacteriota</taxon>
    </lineage>
</organism>
<dbReference type="InterPro" id="IPR007267">
    <property type="entry name" value="GtrA_DPMS_TM"/>
</dbReference>
<feature type="transmembrane region" description="Helical" evidence="6">
    <location>
        <begin position="102"/>
        <end position="121"/>
    </location>
</feature>
<comment type="caution">
    <text evidence="8">The sequence shown here is derived from an EMBL/GenBank/DDBJ whole genome shotgun (WGS) entry which is preliminary data.</text>
</comment>
<evidence type="ECO:0000256" key="5">
    <source>
        <dbReference type="ARBA" id="ARBA00023136"/>
    </source>
</evidence>
<dbReference type="Proteomes" id="UP000177320">
    <property type="component" value="Unassembled WGS sequence"/>
</dbReference>
<comment type="subcellular location">
    <subcellularLocation>
        <location evidence="1">Membrane</location>
        <topology evidence="1">Multi-pass membrane protein</topology>
    </subcellularLocation>
</comment>
<name>A0A1F6G282_9BACT</name>
<evidence type="ECO:0000256" key="2">
    <source>
        <dbReference type="ARBA" id="ARBA00009399"/>
    </source>
</evidence>
<evidence type="ECO:0000313" key="9">
    <source>
        <dbReference type="Proteomes" id="UP000177320"/>
    </source>
</evidence>
<keyword evidence="4 6" id="KW-1133">Transmembrane helix</keyword>
<gene>
    <name evidence="8" type="ORF">A3H03_03450</name>
</gene>
<dbReference type="GO" id="GO:0000271">
    <property type="term" value="P:polysaccharide biosynthetic process"/>
    <property type="evidence" value="ECO:0007669"/>
    <property type="project" value="InterPro"/>
</dbReference>
<proteinExistence type="inferred from homology"/>
<evidence type="ECO:0000256" key="6">
    <source>
        <dbReference type="SAM" id="Phobius"/>
    </source>
</evidence>
<feature type="transmembrane region" description="Helical" evidence="6">
    <location>
        <begin position="133"/>
        <end position="151"/>
    </location>
</feature>
<evidence type="ECO:0000256" key="3">
    <source>
        <dbReference type="ARBA" id="ARBA00022692"/>
    </source>
</evidence>
<accession>A0A1F6G282</accession>
<evidence type="ECO:0000256" key="1">
    <source>
        <dbReference type="ARBA" id="ARBA00004141"/>
    </source>
</evidence>
<keyword evidence="5 6" id="KW-0472">Membrane</keyword>
<dbReference type="Pfam" id="PF04138">
    <property type="entry name" value="GtrA_DPMS_TM"/>
    <property type="match status" value="1"/>
</dbReference>
<feature type="transmembrane region" description="Helical" evidence="6">
    <location>
        <begin position="32"/>
        <end position="52"/>
    </location>
</feature>